<dbReference type="SUPFAM" id="SSF51126">
    <property type="entry name" value="Pectin lyase-like"/>
    <property type="match status" value="1"/>
</dbReference>
<evidence type="ECO:0000256" key="1">
    <source>
        <dbReference type="ARBA" id="ARBA00005184"/>
    </source>
</evidence>
<dbReference type="EC" id="3.1.1.11" evidence="3"/>
<feature type="domain" description="Pectinesterase catalytic" evidence="7">
    <location>
        <begin position="14"/>
        <end position="159"/>
    </location>
</feature>
<accession>A0A5B6ZWX4</accession>
<dbReference type="Pfam" id="PF01095">
    <property type="entry name" value="Pectinesterase"/>
    <property type="match status" value="1"/>
</dbReference>
<sequence length="173" mass="18898">MPELVFDGTALKYGTVESASVTVESDYFSAVNIAFVNSAPKPDGKRKGAQATAFRISGDKAAIYSCKMIGFQDTHLDDKGKHFFKDCYIEGTVDFIYGNGKSIYLNTVLHIVSADGMAVIAAHARESNADASAFVFVHCKITGTAKHTVLGRAWRPYCKGDICLYRDGQCHQR</sequence>
<dbReference type="InterPro" id="IPR011050">
    <property type="entry name" value="Pectin_lyase_fold/virulence"/>
</dbReference>
<dbReference type="InterPro" id="IPR000070">
    <property type="entry name" value="Pectinesterase_cat"/>
</dbReference>
<keyword evidence="5" id="KW-0063">Aspartyl esterase</keyword>
<comment type="similarity">
    <text evidence="2">Belongs to the pectinesterase family.</text>
</comment>
<name>A0A5B6ZWX4_DAVIN</name>
<keyword evidence="4 8" id="KW-0378">Hydrolase</keyword>
<evidence type="ECO:0000256" key="6">
    <source>
        <dbReference type="ARBA" id="ARBA00047928"/>
    </source>
</evidence>
<dbReference type="UniPathway" id="UPA00545">
    <property type="reaction ID" value="UER00823"/>
</dbReference>
<dbReference type="EMBL" id="GHES01018310">
    <property type="protein sequence ID" value="MPA48869.1"/>
    <property type="molecule type" value="Transcribed_RNA"/>
</dbReference>
<evidence type="ECO:0000259" key="7">
    <source>
        <dbReference type="Pfam" id="PF01095"/>
    </source>
</evidence>
<dbReference type="GO" id="GO:0045490">
    <property type="term" value="P:pectin catabolic process"/>
    <property type="evidence" value="ECO:0007669"/>
    <property type="project" value="UniProtKB-UniPathway"/>
</dbReference>
<gene>
    <name evidence="8" type="ORF">Din_018310</name>
</gene>
<organism evidence="8">
    <name type="scientific">Davidia involucrata</name>
    <name type="common">Dove tree</name>
    <dbReference type="NCBI Taxonomy" id="16924"/>
    <lineage>
        <taxon>Eukaryota</taxon>
        <taxon>Viridiplantae</taxon>
        <taxon>Streptophyta</taxon>
        <taxon>Embryophyta</taxon>
        <taxon>Tracheophyta</taxon>
        <taxon>Spermatophyta</taxon>
        <taxon>Magnoliopsida</taxon>
        <taxon>eudicotyledons</taxon>
        <taxon>Gunneridae</taxon>
        <taxon>Pentapetalae</taxon>
        <taxon>asterids</taxon>
        <taxon>Cornales</taxon>
        <taxon>Nyssaceae</taxon>
        <taxon>Davidia</taxon>
    </lineage>
</organism>
<proteinExistence type="inferred from homology"/>
<comment type="pathway">
    <text evidence="1">Glycan metabolism; pectin degradation; 2-dehydro-3-deoxy-D-gluconate from pectin: step 1/5.</text>
</comment>
<comment type="catalytic activity">
    <reaction evidence="6">
        <text>[(1-&gt;4)-alpha-D-galacturonosyl methyl ester](n) + n H2O = [(1-&gt;4)-alpha-D-galacturonosyl](n) + n methanol + n H(+)</text>
        <dbReference type="Rhea" id="RHEA:22380"/>
        <dbReference type="Rhea" id="RHEA-COMP:14570"/>
        <dbReference type="Rhea" id="RHEA-COMP:14573"/>
        <dbReference type="ChEBI" id="CHEBI:15377"/>
        <dbReference type="ChEBI" id="CHEBI:15378"/>
        <dbReference type="ChEBI" id="CHEBI:17790"/>
        <dbReference type="ChEBI" id="CHEBI:140522"/>
        <dbReference type="ChEBI" id="CHEBI:140523"/>
        <dbReference type="EC" id="3.1.1.11"/>
    </reaction>
</comment>
<dbReference type="AlphaFoldDB" id="A0A5B6ZWX4"/>
<evidence type="ECO:0000313" key="8">
    <source>
        <dbReference type="EMBL" id="MPA48869.1"/>
    </source>
</evidence>
<dbReference type="InterPro" id="IPR012334">
    <property type="entry name" value="Pectin_lyas_fold"/>
</dbReference>
<evidence type="ECO:0000256" key="3">
    <source>
        <dbReference type="ARBA" id="ARBA00013229"/>
    </source>
</evidence>
<evidence type="ECO:0000256" key="2">
    <source>
        <dbReference type="ARBA" id="ARBA00008891"/>
    </source>
</evidence>
<dbReference type="PANTHER" id="PTHR31321:SF87">
    <property type="entry name" value="PECTINESTERASE 63-RELATED"/>
    <property type="match status" value="1"/>
</dbReference>
<protein>
    <recommendedName>
        <fullName evidence="3">pectinesterase</fullName>
        <ecNumber evidence="3">3.1.1.11</ecNumber>
    </recommendedName>
</protein>
<dbReference type="GO" id="GO:0030599">
    <property type="term" value="F:pectinesterase activity"/>
    <property type="evidence" value="ECO:0007669"/>
    <property type="project" value="UniProtKB-EC"/>
</dbReference>
<dbReference type="GO" id="GO:0042545">
    <property type="term" value="P:cell wall modification"/>
    <property type="evidence" value="ECO:0007669"/>
    <property type="project" value="InterPro"/>
</dbReference>
<reference evidence="8" key="1">
    <citation type="submission" date="2019-08" db="EMBL/GenBank/DDBJ databases">
        <title>Reference gene set and small RNA set construction with multiple tissues from Davidia involucrata Baill.</title>
        <authorList>
            <person name="Yang H."/>
            <person name="Zhou C."/>
            <person name="Li G."/>
            <person name="Wang J."/>
            <person name="Gao P."/>
            <person name="Wang M."/>
            <person name="Wang R."/>
            <person name="Zhao Y."/>
        </authorList>
    </citation>
    <scope>NUCLEOTIDE SEQUENCE</scope>
    <source>
        <tissue evidence="8">Mixed with DoveR01_LX</tissue>
    </source>
</reference>
<evidence type="ECO:0000256" key="5">
    <source>
        <dbReference type="ARBA" id="ARBA00023085"/>
    </source>
</evidence>
<evidence type="ECO:0000256" key="4">
    <source>
        <dbReference type="ARBA" id="ARBA00022801"/>
    </source>
</evidence>
<dbReference type="Gene3D" id="2.160.20.10">
    <property type="entry name" value="Single-stranded right-handed beta-helix, Pectin lyase-like"/>
    <property type="match status" value="1"/>
</dbReference>
<dbReference type="PANTHER" id="PTHR31321">
    <property type="entry name" value="ACYL-COA THIOESTER HYDROLASE YBHC-RELATED"/>
    <property type="match status" value="1"/>
</dbReference>